<evidence type="ECO:0000256" key="2">
    <source>
        <dbReference type="ARBA" id="ARBA00047806"/>
    </source>
</evidence>
<evidence type="ECO:0000256" key="4">
    <source>
        <dbReference type="HAMAP-Rule" id="MF_01401"/>
    </source>
</evidence>
<comment type="similarity">
    <text evidence="4">Belongs to the MsrA Met sulfoxide reductase family.</text>
</comment>
<proteinExistence type="inferred from homology"/>
<feature type="active site" evidence="4">
    <location>
        <position position="43"/>
    </location>
</feature>
<dbReference type="InterPro" id="IPR036509">
    <property type="entry name" value="Met_Sox_Rdtase_MsrA_sf"/>
</dbReference>
<dbReference type="EC" id="1.8.4.11" evidence="4"/>
<gene>
    <name evidence="4 6" type="primary">msrA</name>
    <name evidence="6" type="ORF">LPTSP4_15120</name>
</gene>
<dbReference type="GO" id="GO:0033744">
    <property type="term" value="F:L-methionine:thioredoxin-disulfide S-oxidoreductase activity"/>
    <property type="evidence" value="ECO:0007669"/>
    <property type="project" value="RHEA"/>
</dbReference>
<sequence length="211" mass="24204">MVFLVLISCLSVCKQTLRPNGSDTKLSPTPPTSKAYAYFAEGCFWCSEHIFESIEGVEEVISGYAGGHTVNPSYEDVNTETTGHAETVRVLYDPKKVSFEELCYIFFLSHDPTTPDRQGPDIGNSYRSILFFSTENEKKTAESVKQKFAKEFPLPSPIVSEIKKIDAFYIAEEYHQDFIEKNPNQSYVRAVSMPRYERFKKDYSAWKEKRK</sequence>
<dbReference type="Pfam" id="PF01625">
    <property type="entry name" value="PMSR"/>
    <property type="match status" value="1"/>
</dbReference>
<evidence type="ECO:0000313" key="6">
    <source>
        <dbReference type="EMBL" id="GBF49991.1"/>
    </source>
</evidence>
<evidence type="ECO:0000256" key="1">
    <source>
        <dbReference type="ARBA" id="ARBA00023002"/>
    </source>
</evidence>
<keyword evidence="7" id="KW-1185">Reference proteome</keyword>
<accession>A0A2P2DZC9</accession>
<organism evidence="6 7">
    <name type="scientific">Leptospira ryugenii</name>
    <dbReference type="NCBI Taxonomy" id="1917863"/>
    <lineage>
        <taxon>Bacteria</taxon>
        <taxon>Pseudomonadati</taxon>
        <taxon>Spirochaetota</taxon>
        <taxon>Spirochaetia</taxon>
        <taxon>Leptospirales</taxon>
        <taxon>Leptospiraceae</taxon>
        <taxon>Leptospira</taxon>
    </lineage>
</organism>
<dbReference type="HAMAP" id="MF_01401">
    <property type="entry name" value="MsrA"/>
    <property type="match status" value="1"/>
</dbReference>
<name>A0A2P2DZC9_9LEPT</name>
<dbReference type="GO" id="GO:0008113">
    <property type="term" value="F:peptide-methionine (S)-S-oxide reductase activity"/>
    <property type="evidence" value="ECO:0007669"/>
    <property type="project" value="UniProtKB-UniRule"/>
</dbReference>
<dbReference type="Gene3D" id="3.30.1060.10">
    <property type="entry name" value="Peptide methionine sulphoxide reductase MsrA"/>
    <property type="match status" value="1"/>
</dbReference>
<dbReference type="EMBL" id="BFBB01000003">
    <property type="protein sequence ID" value="GBF49991.1"/>
    <property type="molecule type" value="Genomic_DNA"/>
</dbReference>
<evidence type="ECO:0000256" key="3">
    <source>
        <dbReference type="ARBA" id="ARBA00048782"/>
    </source>
</evidence>
<dbReference type="PANTHER" id="PTHR43774:SF1">
    <property type="entry name" value="PEPTIDE METHIONINE SULFOXIDE REDUCTASE MSRA 2"/>
    <property type="match status" value="1"/>
</dbReference>
<dbReference type="SUPFAM" id="SSF55068">
    <property type="entry name" value="Peptide methionine sulfoxide reductase"/>
    <property type="match status" value="1"/>
</dbReference>
<dbReference type="NCBIfam" id="TIGR00401">
    <property type="entry name" value="msrA"/>
    <property type="match status" value="1"/>
</dbReference>
<dbReference type="PANTHER" id="PTHR43774">
    <property type="entry name" value="PEPTIDE METHIONINE SULFOXIDE REDUCTASE"/>
    <property type="match status" value="1"/>
</dbReference>
<dbReference type="AlphaFoldDB" id="A0A2P2DZC9"/>
<comment type="catalytic activity">
    <reaction evidence="3 4">
        <text>[thioredoxin]-disulfide + L-methionine + H2O = L-methionine (S)-S-oxide + [thioredoxin]-dithiol</text>
        <dbReference type="Rhea" id="RHEA:19993"/>
        <dbReference type="Rhea" id="RHEA-COMP:10698"/>
        <dbReference type="Rhea" id="RHEA-COMP:10700"/>
        <dbReference type="ChEBI" id="CHEBI:15377"/>
        <dbReference type="ChEBI" id="CHEBI:29950"/>
        <dbReference type="ChEBI" id="CHEBI:50058"/>
        <dbReference type="ChEBI" id="CHEBI:57844"/>
        <dbReference type="ChEBI" id="CHEBI:58772"/>
        <dbReference type="EC" id="1.8.4.11"/>
    </reaction>
</comment>
<protein>
    <recommendedName>
        <fullName evidence="4">Peptide methionine sulfoxide reductase MsrA</fullName>
        <shortName evidence="4">Protein-methionine-S-oxide reductase</shortName>
        <ecNumber evidence="4">1.8.4.11</ecNumber>
    </recommendedName>
    <alternativeName>
        <fullName evidence="4">Peptide-methionine (S)-S-oxide reductase</fullName>
        <shortName evidence="4">Peptide Met(O) reductase</shortName>
    </alternativeName>
</protein>
<comment type="caution">
    <text evidence="6">The sequence shown here is derived from an EMBL/GenBank/DDBJ whole genome shotgun (WGS) entry which is preliminary data.</text>
</comment>
<feature type="domain" description="Peptide methionine sulphoxide reductase MsrA" evidence="5">
    <location>
        <begin position="37"/>
        <end position="187"/>
    </location>
</feature>
<keyword evidence="1 4" id="KW-0560">Oxidoreductase</keyword>
<dbReference type="Proteomes" id="UP000245133">
    <property type="component" value="Unassembled WGS sequence"/>
</dbReference>
<comment type="function">
    <text evidence="4">Has an important function as a repair enzyme for proteins that have been inactivated by oxidation. Catalyzes the reversible oxidation-reduction of methionine sulfoxide in proteins to methionine.</text>
</comment>
<comment type="catalytic activity">
    <reaction evidence="2 4">
        <text>L-methionyl-[protein] + [thioredoxin]-disulfide + H2O = L-methionyl-(S)-S-oxide-[protein] + [thioredoxin]-dithiol</text>
        <dbReference type="Rhea" id="RHEA:14217"/>
        <dbReference type="Rhea" id="RHEA-COMP:10698"/>
        <dbReference type="Rhea" id="RHEA-COMP:10700"/>
        <dbReference type="Rhea" id="RHEA-COMP:12313"/>
        <dbReference type="Rhea" id="RHEA-COMP:12315"/>
        <dbReference type="ChEBI" id="CHEBI:15377"/>
        <dbReference type="ChEBI" id="CHEBI:16044"/>
        <dbReference type="ChEBI" id="CHEBI:29950"/>
        <dbReference type="ChEBI" id="CHEBI:44120"/>
        <dbReference type="ChEBI" id="CHEBI:50058"/>
        <dbReference type="EC" id="1.8.4.11"/>
    </reaction>
</comment>
<reference evidence="6 7" key="1">
    <citation type="submission" date="2018-02" db="EMBL/GenBank/DDBJ databases">
        <title>Novel Leptospira species isolated from soil and water in Japan.</title>
        <authorList>
            <person name="Nakao R."/>
            <person name="Masuzawa T."/>
        </authorList>
    </citation>
    <scope>NUCLEOTIDE SEQUENCE [LARGE SCALE GENOMIC DNA]</scope>
    <source>
        <strain evidence="6 7">YH101</strain>
    </source>
</reference>
<evidence type="ECO:0000259" key="5">
    <source>
        <dbReference type="Pfam" id="PF01625"/>
    </source>
</evidence>
<dbReference type="InterPro" id="IPR002569">
    <property type="entry name" value="Met_Sox_Rdtase_MsrA_dom"/>
</dbReference>
<evidence type="ECO:0000313" key="7">
    <source>
        <dbReference type="Proteomes" id="UP000245133"/>
    </source>
</evidence>